<organism evidence="2 3">
    <name type="scientific">Actinoallomurus acaciae</name>
    <dbReference type="NCBI Taxonomy" id="502577"/>
    <lineage>
        <taxon>Bacteria</taxon>
        <taxon>Bacillati</taxon>
        <taxon>Actinomycetota</taxon>
        <taxon>Actinomycetes</taxon>
        <taxon>Streptosporangiales</taxon>
        <taxon>Thermomonosporaceae</taxon>
        <taxon>Actinoallomurus</taxon>
    </lineage>
</organism>
<evidence type="ECO:0000313" key="2">
    <source>
        <dbReference type="EMBL" id="MFB9839095.1"/>
    </source>
</evidence>
<reference evidence="2 3" key="1">
    <citation type="submission" date="2024-09" db="EMBL/GenBank/DDBJ databases">
        <authorList>
            <person name="Sun Q."/>
            <person name="Mori K."/>
        </authorList>
    </citation>
    <scope>NUCLEOTIDE SEQUENCE [LARGE SCALE GENOMIC DNA]</scope>
    <source>
        <strain evidence="2 3">TBRC 0563</strain>
    </source>
</reference>
<comment type="caution">
    <text evidence="2">The sequence shown here is derived from an EMBL/GenBank/DDBJ whole genome shotgun (WGS) entry which is preliminary data.</text>
</comment>
<sequence>MNAWLRRHLRRRPKQDDAETPTEDLAGTRAHDRGPRAPADAGRPPAPGDQRHGRTVRELGIAGAVLRAVERRAAGRRVRRA</sequence>
<name>A0ABV5YVI3_9ACTN</name>
<accession>A0ABV5YVI3</accession>
<protein>
    <submittedName>
        <fullName evidence="2">Uncharacterized protein</fullName>
    </submittedName>
</protein>
<feature type="non-terminal residue" evidence="2">
    <location>
        <position position="81"/>
    </location>
</feature>
<feature type="compositionally biased region" description="Basic residues" evidence="1">
    <location>
        <begin position="1"/>
        <end position="13"/>
    </location>
</feature>
<gene>
    <name evidence="2" type="ORF">ACFFNX_43815</name>
</gene>
<feature type="region of interest" description="Disordered" evidence="1">
    <location>
        <begin position="1"/>
        <end position="55"/>
    </location>
</feature>
<proteinExistence type="predicted"/>
<dbReference type="Proteomes" id="UP001589627">
    <property type="component" value="Unassembled WGS sequence"/>
</dbReference>
<evidence type="ECO:0000313" key="3">
    <source>
        <dbReference type="Proteomes" id="UP001589627"/>
    </source>
</evidence>
<keyword evidence="3" id="KW-1185">Reference proteome</keyword>
<evidence type="ECO:0000256" key="1">
    <source>
        <dbReference type="SAM" id="MobiDB-lite"/>
    </source>
</evidence>
<dbReference type="EMBL" id="JBHLZP010000634">
    <property type="protein sequence ID" value="MFB9839095.1"/>
    <property type="molecule type" value="Genomic_DNA"/>
</dbReference>
<dbReference type="RefSeq" id="WP_378212172.1">
    <property type="nucleotide sequence ID" value="NZ_JBHLZP010000634.1"/>
</dbReference>